<keyword evidence="1" id="KW-1185">Reference proteome</keyword>
<dbReference type="Proteomes" id="UP000095280">
    <property type="component" value="Unplaced"/>
</dbReference>
<proteinExistence type="predicted"/>
<dbReference type="PANTHER" id="PTHR14815:SF2">
    <property type="entry name" value="DDB1- AND CUL4-ASSOCIATED FACTOR 17"/>
    <property type="match status" value="1"/>
</dbReference>
<dbReference type="WBParaSite" id="maker-uti_cns_0008470-snap-gene-0.3-mRNA-1">
    <property type="protein sequence ID" value="maker-uti_cns_0008470-snap-gene-0.3-mRNA-1"/>
    <property type="gene ID" value="maker-uti_cns_0008470-snap-gene-0.3"/>
</dbReference>
<reference evidence="2" key="1">
    <citation type="submission" date="2016-11" db="UniProtKB">
        <authorList>
            <consortium name="WormBaseParasite"/>
        </authorList>
    </citation>
    <scope>IDENTIFICATION</scope>
</reference>
<dbReference type="GO" id="GO:0080008">
    <property type="term" value="C:Cul4-RING E3 ubiquitin ligase complex"/>
    <property type="evidence" value="ECO:0007669"/>
    <property type="project" value="TreeGrafter"/>
</dbReference>
<evidence type="ECO:0000313" key="1">
    <source>
        <dbReference type="Proteomes" id="UP000095280"/>
    </source>
</evidence>
<name>A0A1I8HWC8_9PLAT</name>
<dbReference type="PANTHER" id="PTHR14815">
    <property type="entry name" value="DDB1- AND CUL4-ASSOCIATED FACTOR 17"/>
    <property type="match status" value="1"/>
</dbReference>
<dbReference type="InterPro" id="IPR031620">
    <property type="entry name" value="DCAF17"/>
</dbReference>
<dbReference type="AlphaFoldDB" id="A0A1I8HWC8"/>
<sequence length="789" mass="85275">MSRLVFPHGGVRVCSVERRQGRLALRRLGGLGAASITQRQGMVSTRSGETVYYSVPDRAACGHSAAVLTLSRNNCLLQLCLTWADQLQLDRMVSFSRTGIKFVALDWYDAGYSVVLDSTLCSQQQQQRQQSIIKSFLILDVPALAFGTLISVLASAAPRGTKNIRAVQGALIVHCSGRSVRMYNMDQILSEATVLDGLAPFELDNGQLRVTRYLVSRLPPCLFELDCDQSEAEFGKSPWHVLYSPPVCSYSNNNLLLKAANSSSRSNGNTGLFLIEPLVKTGPNATKRLELTVPEHADSDTNRLVAFHPDESGRIILTQLHSVSVLKATEDCLVTEFQFEAEMEQQIRSGEAATRSGRLVRQRHREAHNDGFFFNPRSVHCVDYEDELGVLAILCGQYHPGRECFEGSVHLFDSKSHQLLASLQLGSKFRWREHDQLNLCVDRDLVLVSASYRCQAYRHALAYSPTNHSSSSPPEAKRARLISPSEERAAFRQRLSIAFAARAARRLSEHAPTGRTTSPTQTAQGLSVGLRAVKAFKAGSASEVPSAPGLSISDQSVPLPLVPSPVTFELLATCCEPVVIRFLSSSQQLDKEAECVESSIAAVGVSQACQDRVEFNNAAFLPAVQSLAAAAASSIYGVRYGGDDAIADLSPRWRCEFLRLLVLEAGCDPAQAAVALTAGDVRGATDLAEACLSGDNGDNNEGNFSCQAPLAILLIRPPSLFSGGRLSVAGRLLELGDDAAAVSAQADLSVDCREQPWADDSSESSVGAATETFNCSYVCLPCDQTGVGA</sequence>
<protein>
    <submittedName>
        <fullName evidence="2">CPSF_A domain-containing protein</fullName>
    </submittedName>
</protein>
<dbReference type="GO" id="GO:0016567">
    <property type="term" value="P:protein ubiquitination"/>
    <property type="evidence" value="ECO:0007669"/>
    <property type="project" value="InterPro"/>
</dbReference>
<accession>A0A1I8HWC8</accession>
<organism evidence="1 2">
    <name type="scientific">Macrostomum lignano</name>
    <dbReference type="NCBI Taxonomy" id="282301"/>
    <lineage>
        <taxon>Eukaryota</taxon>
        <taxon>Metazoa</taxon>
        <taxon>Spiralia</taxon>
        <taxon>Lophotrochozoa</taxon>
        <taxon>Platyhelminthes</taxon>
        <taxon>Rhabditophora</taxon>
        <taxon>Macrostomorpha</taxon>
        <taxon>Macrostomida</taxon>
        <taxon>Macrostomidae</taxon>
        <taxon>Macrostomum</taxon>
    </lineage>
</organism>
<dbReference type="Pfam" id="PF15802">
    <property type="entry name" value="DCAF17"/>
    <property type="match status" value="2"/>
</dbReference>
<evidence type="ECO:0000313" key="2">
    <source>
        <dbReference type="WBParaSite" id="maker-uti_cns_0008470-snap-gene-0.3-mRNA-1"/>
    </source>
</evidence>